<feature type="domain" description="Glycolipid transfer protein" evidence="2">
    <location>
        <begin position="212"/>
        <end position="333"/>
    </location>
</feature>
<dbReference type="Pfam" id="PF08718">
    <property type="entry name" value="GLTP"/>
    <property type="match status" value="1"/>
</dbReference>
<dbReference type="PANTHER" id="PTHR10219">
    <property type="entry name" value="GLYCOLIPID TRANSFER PROTEIN-RELATED"/>
    <property type="match status" value="1"/>
</dbReference>
<evidence type="ECO:0000313" key="3">
    <source>
        <dbReference type="EMBL" id="GMH68143.1"/>
    </source>
</evidence>
<gene>
    <name evidence="3" type="ORF">TrLO_g13715</name>
</gene>
<proteinExistence type="predicted"/>
<dbReference type="SUPFAM" id="SSF110004">
    <property type="entry name" value="Glycolipid transfer protein, GLTP"/>
    <property type="match status" value="1"/>
</dbReference>
<dbReference type="GO" id="GO:1902387">
    <property type="term" value="F:ceramide 1-phosphate binding"/>
    <property type="evidence" value="ECO:0007669"/>
    <property type="project" value="TreeGrafter"/>
</dbReference>
<dbReference type="GO" id="GO:0016020">
    <property type="term" value="C:membrane"/>
    <property type="evidence" value="ECO:0007669"/>
    <property type="project" value="TreeGrafter"/>
</dbReference>
<organism evidence="3 4">
    <name type="scientific">Triparma laevis f. longispina</name>
    <dbReference type="NCBI Taxonomy" id="1714387"/>
    <lineage>
        <taxon>Eukaryota</taxon>
        <taxon>Sar</taxon>
        <taxon>Stramenopiles</taxon>
        <taxon>Ochrophyta</taxon>
        <taxon>Bolidophyceae</taxon>
        <taxon>Parmales</taxon>
        <taxon>Triparmaceae</taxon>
        <taxon>Triparma</taxon>
    </lineage>
</organism>
<comment type="caution">
    <text evidence="3">The sequence shown here is derived from an EMBL/GenBank/DDBJ whole genome shotgun (WGS) entry which is preliminary data.</text>
</comment>
<dbReference type="PANTHER" id="PTHR10219:SF43">
    <property type="entry name" value="GLYCOLIPID TRANSFER PROTEIN DOMAIN-CONTAINING PROTEIN"/>
    <property type="match status" value="1"/>
</dbReference>
<dbReference type="Gene3D" id="1.10.3520.10">
    <property type="entry name" value="Glycolipid transfer protein"/>
    <property type="match status" value="1"/>
</dbReference>
<keyword evidence="4" id="KW-1185">Reference proteome</keyword>
<dbReference type="InterPro" id="IPR014830">
    <property type="entry name" value="Glycolipid_transfer_prot_dom"/>
</dbReference>
<dbReference type="EMBL" id="BRXW01000590">
    <property type="protein sequence ID" value="GMH68143.1"/>
    <property type="molecule type" value="Genomic_DNA"/>
</dbReference>
<evidence type="ECO:0000256" key="1">
    <source>
        <dbReference type="SAM" id="MobiDB-lite"/>
    </source>
</evidence>
<accession>A0A9W7E9T0</accession>
<dbReference type="OrthoDB" id="46526at2759"/>
<dbReference type="GO" id="GO:0005829">
    <property type="term" value="C:cytosol"/>
    <property type="evidence" value="ECO:0007669"/>
    <property type="project" value="TreeGrafter"/>
</dbReference>
<dbReference type="GO" id="GO:1902388">
    <property type="term" value="F:ceramide 1-phosphate transfer activity"/>
    <property type="evidence" value="ECO:0007669"/>
    <property type="project" value="TreeGrafter"/>
</dbReference>
<evidence type="ECO:0000259" key="2">
    <source>
        <dbReference type="Pfam" id="PF08718"/>
    </source>
</evidence>
<reference evidence="4" key="1">
    <citation type="journal article" date="2023" name="Commun. Biol.">
        <title>Genome analysis of Parmales, the sister group of diatoms, reveals the evolutionary specialization of diatoms from phago-mixotrophs to photoautotrophs.</title>
        <authorList>
            <person name="Ban H."/>
            <person name="Sato S."/>
            <person name="Yoshikawa S."/>
            <person name="Yamada K."/>
            <person name="Nakamura Y."/>
            <person name="Ichinomiya M."/>
            <person name="Sato N."/>
            <person name="Blanc-Mathieu R."/>
            <person name="Endo H."/>
            <person name="Kuwata A."/>
            <person name="Ogata H."/>
        </authorList>
    </citation>
    <scope>NUCLEOTIDE SEQUENCE [LARGE SCALE GENOMIC DNA]</scope>
    <source>
        <strain evidence="4">NIES 3700</strain>
    </source>
</reference>
<name>A0A9W7E9T0_9STRA</name>
<sequence length="381" mass="42723">MIKSRSLTGLAGASNLYHETRSPLPPPTQFPASRYSSSGFGNPLPPCPPSPFSSTRSINSAPLSATTSLRTPLLTLSILTVLLWSITLNYLLTYSNIQERVVSVAGLHPAAGGVDYRKRFMKNRVFTTQRGGVSSYSSTTYSPRSIKVDYDEDVDVSDLTLTALGCEFSTLLTSDTPLPINEFLTTLTKFGRYRLHHQVPPNFKAYNVGMILGEKDVLNNVRKIRSASKSYEKYKGKKAIHLWELIDAEITAEVHNGNKLSDPSAGIGVLWIWRQLKYQLEIYENFLAGFNAKDSCDKAYSSVYDAYHSWVIRKIFSKSFNAAPSETVIFEWMERSDGLKGEEAREKAMKEMKDFVDDVRGVVEEMERGIEERGINDPTRV</sequence>
<protein>
    <recommendedName>
        <fullName evidence="2">Glycolipid transfer protein domain-containing protein</fullName>
    </recommendedName>
</protein>
<dbReference type="InterPro" id="IPR036497">
    <property type="entry name" value="GLTP_sf"/>
</dbReference>
<dbReference type="AlphaFoldDB" id="A0A9W7E9T0"/>
<evidence type="ECO:0000313" key="4">
    <source>
        <dbReference type="Proteomes" id="UP001165122"/>
    </source>
</evidence>
<feature type="region of interest" description="Disordered" evidence="1">
    <location>
        <begin position="18"/>
        <end position="38"/>
    </location>
</feature>
<dbReference type="Proteomes" id="UP001165122">
    <property type="component" value="Unassembled WGS sequence"/>
</dbReference>